<feature type="compositionally biased region" description="Basic and acidic residues" evidence="15">
    <location>
        <begin position="556"/>
        <end position="566"/>
    </location>
</feature>
<protein>
    <recommendedName>
        <fullName evidence="14">sn-1-specific diacylglycerol lipase</fullName>
        <ecNumber evidence="14">3.1.1.116</ecNumber>
    </recommendedName>
</protein>
<dbReference type="InterPro" id="IPR052214">
    <property type="entry name" value="DAG_Lipase-Related"/>
</dbReference>
<feature type="region of interest" description="Disordered" evidence="15">
    <location>
        <begin position="540"/>
        <end position="580"/>
    </location>
</feature>
<evidence type="ECO:0000313" key="19">
    <source>
        <dbReference type="Proteomes" id="UP000266841"/>
    </source>
</evidence>
<dbReference type="PANTHER" id="PTHR45792:SF8">
    <property type="entry name" value="DIACYLGLYCEROL LIPASE-ALPHA"/>
    <property type="match status" value="1"/>
</dbReference>
<dbReference type="GO" id="GO:0005886">
    <property type="term" value="C:plasma membrane"/>
    <property type="evidence" value="ECO:0007669"/>
    <property type="project" value="UniProtKB-SubCell"/>
</dbReference>
<evidence type="ECO:0000256" key="12">
    <source>
        <dbReference type="ARBA" id="ARBA00023136"/>
    </source>
</evidence>
<keyword evidence="8" id="KW-0106">Calcium</keyword>
<proteinExistence type="predicted"/>
<dbReference type="Pfam" id="PF01764">
    <property type="entry name" value="Lipase_3"/>
    <property type="match status" value="1"/>
</dbReference>
<evidence type="ECO:0000256" key="9">
    <source>
        <dbReference type="ARBA" id="ARBA00022963"/>
    </source>
</evidence>
<organism evidence="18 19">
    <name type="scientific">Thalassiosira oceanica</name>
    <name type="common">Marine diatom</name>
    <dbReference type="NCBI Taxonomy" id="159749"/>
    <lineage>
        <taxon>Eukaryota</taxon>
        <taxon>Sar</taxon>
        <taxon>Stramenopiles</taxon>
        <taxon>Ochrophyta</taxon>
        <taxon>Bacillariophyta</taxon>
        <taxon>Coscinodiscophyceae</taxon>
        <taxon>Thalassiosirophycidae</taxon>
        <taxon>Thalassiosirales</taxon>
        <taxon>Thalassiosiraceae</taxon>
        <taxon>Thalassiosira</taxon>
    </lineage>
</organism>
<sequence>MQNLDGATYDFSPHSTRDSWITIAVFYLFVDIAWIAMTWSSSSIGTPTQPMRRERYVRNLMKFKMVSSILFPLVLLGYGAYYVYFIRTVCGGDPYQAQDEGPQYALFCVLLVTYSLELLMWPAYLANVIIKLLRMNKLLDRKRVSGRYGKAKRFEYYLGVLLKCLQCISRGKAGGQDLKNSGELEEFASHIMCLLNNSTKMDLTLSDIYIGFKSLARVQAEKKIQALKKTASAEMDGKVLPRHAALTGRRGSIRVLRMSAAMSDFEVDERKILQELNETDVRTLSDAAHYARYASYVYVKLPTFVATCFGDEFERVFTRSRDTLLNTISNDLHRLSEIGCPQTILMHSNFENSVVATPYSVLIDEEKEKVVICIRGTRSLEDLVVDLQFIPQPLGKVLKEDVQFSDQVTSLTPPAPPRRRRKGFLARSKWIINDLKKRMVLDKLYEVGSPYENFGVVVCGHSLGEGLDLVCHSTNCRAPRPASRADENIARFHHLICPSGRRDPPSLVPQLREGQGLILRRLLPHQGPEDPPLLRPAAAVRGPVPRGPQCHGPQAARRDTEGHVVLRDSGGVPCRAGGQE</sequence>
<comment type="catalytic activity">
    <reaction evidence="13">
        <text>a 1,2-diacyl-sn-glycerol + H2O = a 2-acylglycerol + a fatty acid + H(+)</text>
        <dbReference type="Rhea" id="RHEA:33275"/>
        <dbReference type="ChEBI" id="CHEBI:15377"/>
        <dbReference type="ChEBI" id="CHEBI:15378"/>
        <dbReference type="ChEBI" id="CHEBI:17389"/>
        <dbReference type="ChEBI" id="CHEBI:17815"/>
        <dbReference type="ChEBI" id="CHEBI:28868"/>
        <dbReference type="EC" id="3.1.1.116"/>
    </reaction>
    <physiologicalReaction direction="left-to-right" evidence="13">
        <dbReference type="Rhea" id="RHEA:33276"/>
    </physiologicalReaction>
</comment>
<dbReference type="GO" id="GO:0016298">
    <property type="term" value="F:lipase activity"/>
    <property type="evidence" value="ECO:0007669"/>
    <property type="project" value="TreeGrafter"/>
</dbReference>
<evidence type="ECO:0000256" key="5">
    <source>
        <dbReference type="ARBA" id="ARBA00022692"/>
    </source>
</evidence>
<keyword evidence="4" id="KW-0597">Phosphoprotein</keyword>
<evidence type="ECO:0000313" key="18">
    <source>
        <dbReference type="EMBL" id="EJK76241.1"/>
    </source>
</evidence>
<keyword evidence="10 16" id="KW-1133">Transmembrane helix</keyword>
<evidence type="ECO:0000256" key="3">
    <source>
        <dbReference type="ARBA" id="ARBA00022475"/>
    </source>
</evidence>
<accession>K0TMH6</accession>
<name>K0TMH6_THAOC</name>
<evidence type="ECO:0000256" key="1">
    <source>
        <dbReference type="ARBA" id="ARBA00001913"/>
    </source>
</evidence>
<feature type="transmembrane region" description="Helical" evidence="16">
    <location>
        <begin position="20"/>
        <end position="42"/>
    </location>
</feature>
<dbReference type="Gene3D" id="3.40.50.1820">
    <property type="entry name" value="alpha/beta hydrolase"/>
    <property type="match status" value="1"/>
</dbReference>
<keyword evidence="9" id="KW-0442">Lipid degradation</keyword>
<dbReference type="OrthoDB" id="54479at2759"/>
<dbReference type="eggNOG" id="KOG2088">
    <property type="taxonomic scope" value="Eukaryota"/>
</dbReference>
<dbReference type="InterPro" id="IPR029058">
    <property type="entry name" value="AB_hydrolase_fold"/>
</dbReference>
<evidence type="ECO:0000256" key="15">
    <source>
        <dbReference type="SAM" id="MobiDB-lite"/>
    </source>
</evidence>
<keyword evidence="6" id="KW-0479">Metal-binding</keyword>
<keyword evidence="5 16" id="KW-0812">Transmembrane</keyword>
<evidence type="ECO:0000256" key="10">
    <source>
        <dbReference type="ARBA" id="ARBA00022989"/>
    </source>
</evidence>
<gene>
    <name evidence="18" type="ORF">THAOC_02010</name>
</gene>
<keyword evidence="11" id="KW-0443">Lipid metabolism</keyword>
<feature type="transmembrane region" description="Helical" evidence="16">
    <location>
        <begin position="63"/>
        <end position="84"/>
    </location>
</feature>
<dbReference type="EMBL" id="AGNL01002418">
    <property type="protein sequence ID" value="EJK76241.1"/>
    <property type="molecule type" value="Genomic_DNA"/>
</dbReference>
<evidence type="ECO:0000256" key="2">
    <source>
        <dbReference type="ARBA" id="ARBA00004651"/>
    </source>
</evidence>
<dbReference type="Proteomes" id="UP000266841">
    <property type="component" value="Unassembled WGS sequence"/>
</dbReference>
<keyword evidence="19" id="KW-1185">Reference proteome</keyword>
<dbReference type="AlphaFoldDB" id="K0TMH6"/>
<comment type="caution">
    <text evidence="18">The sequence shown here is derived from an EMBL/GenBank/DDBJ whole genome shotgun (WGS) entry which is preliminary data.</text>
</comment>
<keyword evidence="7" id="KW-0378">Hydrolase</keyword>
<evidence type="ECO:0000259" key="17">
    <source>
        <dbReference type="Pfam" id="PF01764"/>
    </source>
</evidence>
<keyword evidence="12 16" id="KW-0472">Membrane</keyword>
<dbReference type="SUPFAM" id="SSF53474">
    <property type="entry name" value="alpha/beta-Hydrolases"/>
    <property type="match status" value="1"/>
</dbReference>
<comment type="cofactor">
    <cofactor evidence="1">
        <name>Ca(2+)</name>
        <dbReference type="ChEBI" id="CHEBI:29108"/>
    </cofactor>
</comment>
<evidence type="ECO:0000256" key="7">
    <source>
        <dbReference type="ARBA" id="ARBA00022801"/>
    </source>
</evidence>
<feature type="domain" description="Fungal lipase-type" evidence="17">
    <location>
        <begin position="371"/>
        <end position="467"/>
    </location>
</feature>
<evidence type="ECO:0000256" key="11">
    <source>
        <dbReference type="ARBA" id="ARBA00023098"/>
    </source>
</evidence>
<dbReference type="PANTHER" id="PTHR45792">
    <property type="entry name" value="DIACYLGLYCEROL LIPASE HOMOLOG-RELATED"/>
    <property type="match status" value="1"/>
</dbReference>
<evidence type="ECO:0000256" key="16">
    <source>
        <dbReference type="SAM" id="Phobius"/>
    </source>
</evidence>
<dbReference type="InterPro" id="IPR002921">
    <property type="entry name" value="Fungal_lipase-type"/>
</dbReference>
<evidence type="ECO:0000256" key="8">
    <source>
        <dbReference type="ARBA" id="ARBA00022837"/>
    </source>
</evidence>
<reference evidence="18 19" key="1">
    <citation type="journal article" date="2012" name="Genome Biol.">
        <title>Genome and low-iron response of an oceanic diatom adapted to chronic iron limitation.</title>
        <authorList>
            <person name="Lommer M."/>
            <person name="Specht M."/>
            <person name="Roy A.S."/>
            <person name="Kraemer L."/>
            <person name="Andreson R."/>
            <person name="Gutowska M.A."/>
            <person name="Wolf J."/>
            <person name="Bergner S.V."/>
            <person name="Schilhabel M.B."/>
            <person name="Klostermeier U.C."/>
            <person name="Beiko R.G."/>
            <person name="Rosenstiel P."/>
            <person name="Hippler M."/>
            <person name="Laroche J."/>
        </authorList>
    </citation>
    <scope>NUCLEOTIDE SEQUENCE [LARGE SCALE GENOMIC DNA]</scope>
    <source>
        <strain evidence="18 19">CCMP1005</strain>
    </source>
</reference>
<dbReference type="EC" id="3.1.1.116" evidence="14"/>
<dbReference type="GO" id="GO:0016042">
    <property type="term" value="P:lipid catabolic process"/>
    <property type="evidence" value="ECO:0007669"/>
    <property type="project" value="UniProtKB-KW"/>
</dbReference>
<evidence type="ECO:0000256" key="4">
    <source>
        <dbReference type="ARBA" id="ARBA00022553"/>
    </source>
</evidence>
<evidence type="ECO:0000256" key="6">
    <source>
        <dbReference type="ARBA" id="ARBA00022723"/>
    </source>
</evidence>
<comment type="subcellular location">
    <subcellularLocation>
        <location evidence="2">Cell membrane</location>
        <topology evidence="2">Multi-pass membrane protein</topology>
    </subcellularLocation>
</comment>
<dbReference type="GO" id="GO:0046872">
    <property type="term" value="F:metal ion binding"/>
    <property type="evidence" value="ECO:0007669"/>
    <property type="project" value="UniProtKB-KW"/>
</dbReference>
<keyword evidence="3" id="KW-1003">Cell membrane</keyword>
<evidence type="ECO:0000256" key="13">
    <source>
        <dbReference type="ARBA" id="ARBA00024531"/>
    </source>
</evidence>
<evidence type="ECO:0000256" key="14">
    <source>
        <dbReference type="ARBA" id="ARBA00026104"/>
    </source>
</evidence>